<evidence type="ECO:0000256" key="9">
    <source>
        <dbReference type="SAM" id="Phobius"/>
    </source>
</evidence>
<evidence type="ECO:0000256" key="2">
    <source>
        <dbReference type="ARBA" id="ARBA00008540"/>
    </source>
</evidence>
<evidence type="ECO:0000256" key="4">
    <source>
        <dbReference type="ARBA" id="ARBA00022475"/>
    </source>
</evidence>
<keyword evidence="6" id="KW-0029">Amino-acid transport</keyword>
<evidence type="ECO:0000256" key="3">
    <source>
        <dbReference type="ARBA" id="ARBA00022448"/>
    </source>
</evidence>
<evidence type="ECO:0000313" key="10">
    <source>
        <dbReference type="EMBL" id="QNV39950.1"/>
    </source>
</evidence>
<feature type="transmembrane region" description="Helical" evidence="9">
    <location>
        <begin position="12"/>
        <end position="36"/>
    </location>
</feature>
<accession>A0A7H2BJV4</accession>
<dbReference type="InterPro" id="IPR004685">
    <property type="entry name" value="Brnchd-chn_aa_trnsp_Livcs"/>
</dbReference>
<dbReference type="GO" id="GO:0015818">
    <property type="term" value="P:isoleucine transport"/>
    <property type="evidence" value="ECO:0007669"/>
    <property type="project" value="TreeGrafter"/>
</dbReference>
<feature type="transmembrane region" description="Helical" evidence="9">
    <location>
        <begin position="326"/>
        <end position="348"/>
    </location>
</feature>
<evidence type="ECO:0000256" key="8">
    <source>
        <dbReference type="ARBA" id="ARBA00023136"/>
    </source>
</evidence>
<dbReference type="RefSeq" id="WP_190617549.1">
    <property type="nucleotide sequence ID" value="NZ_BAAAHX010000003.1"/>
</dbReference>
<keyword evidence="4" id="KW-1003">Cell membrane</keyword>
<dbReference type="AlphaFoldDB" id="A0A7H2BJV4"/>
<feature type="transmembrane region" description="Helical" evidence="9">
    <location>
        <begin position="384"/>
        <end position="404"/>
    </location>
</feature>
<keyword evidence="7 9" id="KW-1133">Transmembrane helix</keyword>
<dbReference type="EMBL" id="CP061538">
    <property type="protein sequence ID" value="QNV39950.1"/>
    <property type="molecule type" value="Genomic_DNA"/>
</dbReference>
<proteinExistence type="inferred from homology"/>
<feature type="transmembrane region" description="Helical" evidence="9">
    <location>
        <begin position="158"/>
        <end position="178"/>
    </location>
</feature>
<evidence type="ECO:0000256" key="5">
    <source>
        <dbReference type="ARBA" id="ARBA00022692"/>
    </source>
</evidence>
<evidence type="ECO:0000256" key="1">
    <source>
        <dbReference type="ARBA" id="ARBA00004651"/>
    </source>
</evidence>
<keyword evidence="11" id="KW-1185">Reference proteome</keyword>
<dbReference type="PANTHER" id="PTHR30588:SF7">
    <property type="entry name" value="BRANCHED-CHAIN AMINO ACID CARRIER PROTEIN SAOUHSC_01411-RELATED"/>
    <property type="match status" value="1"/>
</dbReference>
<dbReference type="PANTHER" id="PTHR30588">
    <property type="entry name" value="BRANCHED-CHAIN AMINO ACID TRANSPORT SYSTEM 2 CARRIER PROTEIN"/>
    <property type="match status" value="1"/>
</dbReference>
<feature type="transmembrane region" description="Helical" evidence="9">
    <location>
        <begin position="286"/>
        <end position="306"/>
    </location>
</feature>
<keyword evidence="8 9" id="KW-0472">Membrane</keyword>
<feature type="transmembrane region" description="Helical" evidence="9">
    <location>
        <begin position="198"/>
        <end position="223"/>
    </location>
</feature>
<evidence type="ECO:0000256" key="6">
    <source>
        <dbReference type="ARBA" id="ARBA00022970"/>
    </source>
</evidence>
<protein>
    <submittedName>
        <fullName evidence="10">Branched-chain amino acid transport system II carrier protein</fullName>
    </submittedName>
</protein>
<name>A0A7H2BJV4_9MICC</name>
<comment type="similarity">
    <text evidence="2">Belongs to the branched chain amino acid transporter family.</text>
</comment>
<feature type="transmembrane region" description="Helical" evidence="9">
    <location>
        <begin position="354"/>
        <end position="372"/>
    </location>
</feature>
<dbReference type="GO" id="GO:0015190">
    <property type="term" value="F:L-leucine transmembrane transporter activity"/>
    <property type="evidence" value="ECO:0007669"/>
    <property type="project" value="TreeGrafter"/>
</dbReference>
<organism evidence="10 11">
    <name type="scientific">Rothia amarae</name>
    <dbReference type="NCBI Taxonomy" id="169480"/>
    <lineage>
        <taxon>Bacteria</taxon>
        <taxon>Bacillati</taxon>
        <taxon>Actinomycetota</taxon>
        <taxon>Actinomycetes</taxon>
        <taxon>Micrococcales</taxon>
        <taxon>Micrococcaceae</taxon>
        <taxon>Rothia</taxon>
    </lineage>
</organism>
<feature type="transmembrane region" description="Helical" evidence="9">
    <location>
        <begin position="48"/>
        <end position="71"/>
    </location>
</feature>
<evidence type="ECO:0000256" key="7">
    <source>
        <dbReference type="ARBA" id="ARBA00022989"/>
    </source>
</evidence>
<comment type="subcellular location">
    <subcellularLocation>
        <location evidence="1">Cell membrane</location>
        <topology evidence="1">Multi-pass membrane protein</topology>
    </subcellularLocation>
</comment>
<dbReference type="Pfam" id="PF05525">
    <property type="entry name" value="Branch_AA_trans"/>
    <property type="match status" value="1"/>
</dbReference>
<dbReference type="Proteomes" id="UP000516421">
    <property type="component" value="Chromosome"/>
</dbReference>
<feature type="transmembrane region" description="Helical" evidence="9">
    <location>
        <begin position="235"/>
        <end position="257"/>
    </location>
</feature>
<dbReference type="GO" id="GO:0015820">
    <property type="term" value="P:L-leucine transport"/>
    <property type="evidence" value="ECO:0007669"/>
    <property type="project" value="TreeGrafter"/>
</dbReference>
<feature type="transmembrane region" description="Helical" evidence="9">
    <location>
        <begin position="126"/>
        <end position="146"/>
    </location>
</feature>
<feature type="transmembrane region" description="Helical" evidence="9">
    <location>
        <begin position="87"/>
        <end position="106"/>
    </location>
</feature>
<reference evidence="10 11" key="1">
    <citation type="submission" date="2020-09" db="EMBL/GenBank/DDBJ databases">
        <title>Investigation of environmental microbe.</title>
        <authorList>
            <person name="Ou Y."/>
            <person name="Kang Q."/>
        </authorList>
    </citation>
    <scope>NUCLEOTIDE SEQUENCE [LARGE SCALE GENOMIC DNA]</scope>
    <source>
        <strain evidence="10 11">KJZ-9</strain>
    </source>
</reference>
<sequence>MSVVPPSTQKAGFGGIIVVTALMLFSMFFGAGNLIFPPMLGAQSGENFAPALIGFLVTGVALPLLAIFALVRSGSDLTALASRGGKVFAFLFPVLVYLAIGAFYAVPRTATVSYALFITPVFGIDSQLALVIYSLVFFAISLAICLNPSNIVDTLGKYLTPALVILLFLLVIVSFFKLHGTPAPAIEEYQGAPLVSGFLQGYFTMDSLAGLAFGIILISSLQFKGLTKENGLTKGITYSALIAGLLLALIYIGLAWIGHSIENGQGYEDGAALLSSAAQQTLGTPGLFILGLIVVLACLTTAVGLLSSTSEFFERLFPKITYRRWLIVFTLISFSVSIMGLATVLAIAGPILGFLYPSAITLIALTLLEPVLDKPLGKRLEYTFRFALVVSVIWAALATLNSVGWGSSVIEPLIGWTPGHELDLGWIVPTVAAAVIGYIVDAVKKSPEKDVKNTTI</sequence>
<keyword evidence="5 9" id="KW-0812">Transmembrane</keyword>
<feature type="transmembrane region" description="Helical" evidence="9">
    <location>
        <begin position="424"/>
        <end position="443"/>
    </location>
</feature>
<gene>
    <name evidence="10" type="primary">brnQ</name>
    <name evidence="10" type="ORF">IDM48_00355</name>
</gene>
<keyword evidence="3" id="KW-0813">Transport</keyword>
<dbReference type="GO" id="GO:0005886">
    <property type="term" value="C:plasma membrane"/>
    <property type="evidence" value="ECO:0007669"/>
    <property type="project" value="UniProtKB-SubCell"/>
</dbReference>
<evidence type="ECO:0000313" key="11">
    <source>
        <dbReference type="Proteomes" id="UP000516421"/>
    </source>
</evidence>
<dbReference type="KEGG" id="rama:IDM48_00355"/>
<dbReference type="GO" id="GO:0015188">
    <property type="term" value="F:L-isoleucine transmembrane transporter activity"/>
    <property type="evidence" value="ECO:0007669"/>
    <property type="project" value="TreeGrafter"/>
</dbReference>
<dbReference type="NCBIfam" id="TIGR00796">
    <property type="entry name" value="livcs"/>
    <property type="match status" value="1"/>
</dbReference>
<dbReference type="GO" id="GO:0005304">
    <property type="term" value="F:L-valine transmembrane transporter activity"/>
    <property type="evidence" value="ECO:0007669"/>
    <property type="project" value="TreeGrafter"/>
</dbReference>